<reference evidence="2" key="1">
    <citation type="journal article" date="2011" name="MBio">
        <title>Novel metabolic attributes of the genus Cyanothece, comprising a group of unicellular nitrogen-fixing Cyanobacteria.</title>
        <authorList>
            <person name="Bandyopadhyay A."/>
            <person name="Elvitigala T."/>
            <person name="Welsh E."/>
            <person name="Stockel J."/>
            <person name="Liberton M."/>
            <person name="Min H."/>
            <person name="Sherman L.A."/>
            <person name="Pakrasi H.B."/>
        </authorList>
    </citation>
    <scope>NUCLEOTIDE SEQUENCE [LARGE SCALE GENOMIC DNA]</scope>
    <source>
        <strain evidence="2">PCC 7822</strain>
    </source>
</reference>
<dbReference type="STRING" id="497965.Cyan7822_5603"/>
<accession>E0UBB7</accession>
<dbReference type="eggNOG" id="ENOG502ZIXZ">
    <property type="taxonomic scope" value="Bacteria"/>
</dbReference>
<dbReference type="HOGENOM" id="CLU_105448_0_0_3"/>
<gene>
    <name evidence="1" type="ordered locus">Cyan7822_5603</name>
</gene>
<organism evidence="1 2">
    <name type="scientific">Gloeothece verrucosa (strain PCC 7822)</name>
    <name type="common">Cyanothece sp. (strain PCC 7822)</name>
    <dbReference type="NCBI Taxonomy" id="497965"/>
    <lineage>
        <taxon>Bacteria</taxon>
        <taxon>Bacillati</taxon>
        <taxon>Cyanobacteriota</taxon>
        <taxon>Cyanophyceae</taxon>
        <taxon>Oscillatoriophycideae</taxon>
        <taxon>Chroococcales</taxon>
        <taxon>Aphanothecaceae</taxon>
        <taxon>Gloeothece</taxon>
        <taxon>Gloeothece verrucosa</taxon>
    </lineage>
</organism>
<evidence type="ECO:0000313" key="1">
    <source>
        <dbReference type="EMBL" id="ADN17473.1"/>
    </source>
</evidence>
<dbReference type="AlphaFoldDB" id="E0UBB7"/>
<dbReference type="KEGG" id="cyj:Cyan7822_5603"/>
<proteinExistence type="predicted"/>
<dbReference type="EMBL" id="CP002198">
    <property type="protein sequence ID" value="ADN17473.1"/>
    <property type="molecule type" value="Genomic_DNA"/>
</dbReference>
<dbReference type="OrthoDB" id="7060211at2"/>
<name>E0UBB7_GLOV7</name>
<dbReference type="RefSeq" id="WP_013325510.1">
    <property type="nucleotide sequence ID" value="NC_014501.1"/>
</dbReference>
<evidence type="ECO:0000313" key="2">
    <source>
        <dbReference type="Proteomes" id="UP000008206"/>
    </source>
</evidence>
<keyword evidence="2" id="KW-1185">Reference proteome</keyword>
<dbReference type="Proteomes" id="UP000008206">
    <property type="component" value="Chromosome"/>
</dbReference>
<protein>
    <recommendedName>
        <fullName evidence="3">DUF4276 domain-containing protein</fullName>
    </recommendedName>
</protein>
<sequence length="231" mass="27828">MNIYFLVEGKSTEKKIYPAWLKYFIPELKQVEFYDQVDKNNYFIISGKGYPSILYDGIPNAVQKIKKVGKYNYFVICIDADEDTVTQRKQDVFDFIESEKIKLDNTQIEVIIQNRCIETWLLGNRRIFNSRQPLEKPLLDYVNYYDVCRNDPELMGKYNIVNHATFHFKYLQQIFRCKNKNISYTKKFPCEAQKEHYFKQLLNRIRDEPEHLQTFRSFIKFCEKIKQQIST</sequence>
<evidence type="ECO:0008006" key="3">
    <source>
        <dbReference type="Google" id="ProtNLM"/>
    </source>
</evidence>